<feature type="compositionally biased region" description="Low complexity" evidence="1">
    <location>
        <begin position="76"/>
        <end position="93"/>
    </location>
</feature>
<feature type="chain" id="PRO_5037755788" evidence="2">
    <location>
        <begin position="22"/>
        <end position="93"/>
    </location>
</feature>
<sequence length="93" mass="9500">MRTTCLAAALAALPLLAAADAADPAAAVPPTTYRSVLPGQPAALAEPDLPWRQANDAVARFPRGHADIVKWENGQAAPAAPASAPRAPEAGRR</sequence>
<dbReference type="AlphaFoldDB" id="A0A923MSC3"/>
<reference evidence="3" key="1">
    <citation type="submission" date="2020-08" db="EMBL/GenBank/DDBJ databases">
        <title>Ramlibacter sp. USB13 16S ribosomal RNA gene genome sequencing and assembly.</title>
        <authorList>
            <person name="Kang M."/>
        </authorList>
    </citation>
    <scope>NUCLEOTIDE SEQUENCE</scope>
    <source>
        <strain evidence="3">USB13</strain>
    </source>
</reference>
<dbReference type="RefSeq" id="WP_187077039.1">
    <property type="nucleotide sequence ID" value="NZ_JACORT010000006.1"/>
</dbReference>
<evidence type="ECO:0000256" key="2">
    <source>
        <dbReference type="SAM" id="SignalP"/>
    </source>
</evidence>
<comment type="caution">
    <text evidence="3">The sequence shown here is derived from an EMBL/GenBank/DDBJ whole genome shotgun (WGS) entry which is preliminary data.</text>
</comment>
<dbReference type="Proteomes" id="UP000608513">
    <property type="component" value="Unassembled WGS sequence"/>
</dbReference>
<proteinExistence type="predicted"/>
<accession>A0A923MSC3</accession>
<keyword evidence="2" id="KW-0732">Signal</keyword>
<feature type="signal peptide" evidence="2">
    <location>
        <begin position="1"/>
        <end position="21"/>
    </location>
</feature>
<evidence type="ECO:0000313" key="3">
    <source>
        <dbReference type="EMBL" id="MBC5784290.1"/>
    </source>
</evidence>
<evidence type="ECO:0000256" key="1">
    <source>
        <dbReference type="SAM" id="MobiDB-lite"/>
    </source>
</evidence>
<organism evidence="3 4">
    <name type="scientific">Ramlibacter cellulosilyticus</name>
    <dbReference type="NCBI Taxonomy" id="2764187"/>
    <lineage>
        <taxon>Bacteria</taxon>
        <taxon>Pseudomonadati</taxon>
        <taxon>Pseudomonadota</taxon>
        <taxon>Betaproteobacteria</taxon>
        <taxon>Burkholderiales</taxon>
        <taxon>Comamonadaceae</taxon>
        <taxon>Ramlibacter</taxon>
    </lineage>
</organism>
<name>A0A923MSC3_9BURK</name>
<keyword evidence="4" id="KW-1185">Reference proteome</keyword>
<dbReference type="EMBL" id="JACORT010000006">
    <property type="protein sequence ID" value="MBC5784290.1"/>
    <property type="molecule type" value="Genomic_DNA"/>
</dbReference>
<protein>
    <submittedName>
        <fullName evidence="3">Uncharacterized protein</fullName>
    </submittedName>
</protein>
<feature type="region of interest" description="Disordered" evidence="1">
    <location>
        <begin position="73"/>
        <end position="93"/>
    </location>
</feature>
<gene>
    <name evidence="3" type="ORF">H8N03_15160</name>
</gene>
<evidence type="ECO:0000313" key="4">
    <source>
        <dbReference type="Proteomes" id="UP000608513"/>
    </source>
</evidence>